<dbReference type="GO" id="GO:0032153">
    <property type="term" value="C:cell division site"/>
    <property type="evidence" value="ECO:0007669"/>
    <property type="project" value="TreeGrafter"/>
</dbReference>
<feature type="transmembrane region" description="Helical" evidence="17">
    <location>
        <begin position="44"/>
        <end position="65"/>
    </location>
</feature>
<comment type="caution">
    <text evidence="18">The sequence shown here is derived from an EMBL/GenBank/DDBJ whole genome shotgun (WGS) entry which is preliminary data.</text>
</comment>
<evidence type="ECO:0000256" key="15">
    <source>
        <dbReference type="ARBA" id="ARBA00049902"/>
    </source>
</evidence>
<keyword evidence="3" id="KW-0808">Transferase</keyword>
<feature type="transmembrane region" description="Helical" evidence="17">
    <location>
        <begin position="279"/>
        <end position="305"/>
    </location>
</feature>
<evidence type="ECO:0000256" key="16">
    <source>
        <dbReference type="ARBA" id="ARBA00049966"/>
    </source>
</evidence>
<evidence type="ECO:0000256" key="10">
    <source>
        <dbReference type="ARBA" id="ARBA00033270"/>
    </source>
</evidence>
<dbReference type="PANTHER" id="PTHR30474">
    <property type="entry name" value="CELL CYCLE PROTEIN"/>
    <property type="match status" value="1"/>
</dbReference>
<dbReference type="PANTHER" id="PTHR30474:SF2">
    <property type="entry name" value="PEPTIDOGLYCAN GLYCOSYLTRANSFERASE FTSW-RELATED"/>
    <property type="match status" value="1"/>
</dbReference>
<accession>A0A9D9E8G7</accession>
<evidence type="ECO:0000256" key="12">
    <source>
        <dbReference type="ARBA" id="ARBA00041185"/>
    </source>
</evidence>
<evidence type="ECO:0000256" key="6">
    <source>
        <dbReference type="ARBA" id="ARBA00022984"/>
    </source>
</evidence>
<evidence type="ECO:0000256" key="9">
    <source>
        <dbReference type="ARBA" id="ARBA00032370"/>
    </source>
</evidence>
<proteinExistence type="inferred from homology"/>
<evidence type="ECO:0000313" key="18">
    <source>
        <dbReference type="EMBL" id="MBO8441770.1"/>
    </source>
</evidence>
<evidence type="ECO:0000256" key="17">
    <source>
        <dbReference type="SAM" id="Phobius"/>
    </source>
</evidence>
<feature type="transmembrane region" description="Helical" evidence="17">
    <location>
        <begin position="12"/>
        <end position="38"/>
    </location>
</feature>
<dbReference type="GO" id="GO:0015648">
    <property type="term" value="F:lipid-linked peptidoglycan transporter activity"/>
    <property type="evidence" value="ECO:0007669"/>
    <property type="project" value="TreeGrafter"/>
</dbReference>
<keyword evidence="18" id="KW-0131">Cell cycle</keyword>
<evidence type="ECO:0000256" key="2">
    <source>
        <dbReference type="ARBA" id="ARBA00022676"/>
    </source>
</evidence>
<dbReference type="InterPro" id="IPR001182">
    <property type="entry name" value="FtsW/RodA"/>
</dbReference>
<dbReference type="GO" id="GO:0008955">
    <property type="term" value="F:peptidoglycan glycosyltransferase activity"/>
    <property type="evidence" value="ECO:0007669"/>
    <property type="project" value="UniProtKB-EC"/>
</dbReference>
<dbReference type="AlphaFoldDB" id="A0A9D9E8G7"/>
<feature type="transmembrane region" description="Helical" evidence="17">
    <location>
        <begin position="194"/>
        <end position="214"/>
    </location>
</feature>
<evidence type="ECO:0000256" key="3">
    <source>
        <dbReference type="ARBA" id="ARBA00022679"/>
    </source>
</evidence>
<dbReference type="GO" id="GO:0009252">
    <property type="term" value="P:peptidoglycan biosynthetic process"/>
    <property type="evidence" value="ECO:0007669"/>
    <property type="project" value="UniProtKB-KW"/>
</dbReference>
<evidence type="ECO:0000256" key="11">
    <source>
        <dbReference type="ARBA" id="ARBA00038053"/>
    </source>
</evidence>
<comment type="similarity">
    <text evidence="11">Belongs to the SEDS family. FtsW subfamily.</text>
</comment>
<protein>
    <recommendedName>
        <fullName evidence="12">Probable peptidoglycan glycosyltransferase FtsW</fullName>
        <ecNumber evidence="14">2.4.99.28</ecNumber>
    </recommendedName>
    <alternativeName>
        <fullName evidence="13">Cell division protein FtsW</fullName>
    </alternativeName>
    <alternativeName>
        <fullName evidence="10">Cell wall polymerase</fullName>
    </alternativeName>
    <alternativeName>
        <fullName evidence="9">Peptidoglycan polymerase</fullName>
    </alternativeName>
</protein>
<dbReference type="EMBL" id="JADIMP010000083">
    <property type="protein sequence ID" value="MBO8441770.1"/>
    <property type="molecule type" value="Genomic_DNA"/>
</dbReference>
<evidence type="ECO:0000256" key="4">
    <source>
        <dbReference type="ARBA" id="ARBA00022692"/>
    </source>
</evidence>
<dbReference type="GO" id="GO:0008360">
    <property type="term" value="P:regulation of cell shape"/>
    <property type="evidence" value="ECO:0007669"/>
    <property type="project" value="UniProtKB-KW"/>
</dbReference>
<comment type="subcellular location">
    <subcellularLocation>
        <location evidence="1">Membrane</location>
        <topology evidence="1">Multi-pass membrane protein</topology>
    </subcellularLocation>
</comment>
<evidence type="ECO:0000256" key="8">
    <source>
        <dbReference type="ARBA" id="ARBA00023136"/>
    </source>
</evidence>
<feature type="transmembrane region" description="Helical" evidence="17">
    <location>
        <begin position="326"/>
        <end position="348"/>
    </location>
</feature>
<comment type="function">
    <text evidence="16">Peptidoglycan polymerase that is essential for cell division.</text>
</comment>
<evidence type="ECO:0000256" key="1">
    <source>
        <dbReference type="ARBA" id="ARBA00004141"/>
    </source>
</evidence>
<keyword evidence="5" id="KW-0133">Cell shape</keyword>
<keyword evidence="18" id="KW-0132">Cell division</keyword>
<evidence type="ECO:0000256" key="7">
    <source>
        <dbReference type="ARBA" id="ARBA00022989"/>
    </source>
</evidence>
<keyword evidence="2" id="KW-0328">Glycosyltransferase</keyword>
<comment type="catalytic activity">
    <reaction evidence="15">
        <text>[GlcNAc-(1-&gt;4)-Mur2Ac(oyl-L-Ala-gamma-D-Glu-L-Lys-D-Ala-D-Ala)](n)-di-trans,octa-cis-undecaprenyl diphosphate + beta-D-GlcNAc-(1-&gt;4)-Mur2Ac(oyl-L-Ala-gamma-D-Glu-L-Lys-D-Ala-D-Ala)-di-trans,octa-cis-undecaprenyl diphosphate = [GlcNAc-(1-&gt;4)-Mur2Ac(oyl-L-Ala-gamma-D-Glu-L-Lys-D-Ala-D-Ala)](n+1)-di-trans,octa-cis-undecaprenyl diphosphate + di-trans,octa-cis-undecaprenyl diphosphate + H(+)</text>
        <dbReference type="Rhea" id="RHEA:23708"/>
        <dbReference type="Rhea" id="RHEA-COMP:9602"/>
        <dbReference type="Rhea" id="RHEA-COMP:9603"/>
        <dbReference type="ChEBI" id="CHEBI:15378"/>
        <dbReference type="ChEBI" id="CHEBI:58405"/>
        <dbReference type="ChEBI" id="CHEBI:60033"/>
        <dbReference type="ChEBI" id="CHEBI:78435"/>
        <dbReference type="EC" id="2.4.99.28"/>
    </reaction>
</comment>
<feature type="transmembrane region" description="Helical" evidence="17">
    <location>
        <begin position="354"/>
        <end position="375"/>
    </location>
</feature>
<evidence type="ECO:0000313" key="19">
    <source>
        <dbReference type="Proteomes" id="UP000823614"/>
    </source>
</evidence>
<reference evidence="18" key="2">
    <citation type="journal article" date="2021" name="PeerJ">
        <title>Extensive microbial diversity within the chicken gut microbiome revealed by metagenomics and culture.</title>
        <authorList>
            <person name="Gilroy R."/>
            <person name="Ravi A."/>
            <person name="Getino M."/>
            <person name="Pursley I."/>
            <person name="Horton D.L."/>
            <person name="Alikhan N.F."/>
            <person name="Baker D."/>
            <person name="Gharbi K."/>
            <person name="Hall N."/>
            <person name="Watson M."/>
            <person name="Adriaenssens E.M."/>
            <person name="Foster-Nyarko E."/>
            <person name="Jarju S."/>
            <person name="Secka A."/>
            <person name="Antonio M."/>
            <person name="Oren A."/>
            <person name="Chaudhuri R.R."/>
            <person name="La Ragione R."/>
            <person name="Hildebrand F."/>
            <person name="Pallen M.J."/>
        </authorList>
    </citation>
    <scope>NUCLEOTIDE SEQUENCE</scope>
    <source>
        <strain evidence="18">C6-149</strain>
    </source>
</reference>
<dbReference type="Pfam" id="PF01098">
    <property type="entry name" value="FTSW_RODA_SPOVE"/>
    <property type="match status" value="1"/>
</dbReference>
<feature type="transmembrane region" description="Helical" evidence="17">
    <location>
        <begin position="154"/>
        <end position="182"/>
    </location>
</feature>
<dbReference type="PROSITE" id="PS00428">
    <property type="entry name" value="FTSW_RODA_SPOVE"/>
    <property type="match status" value="1"/>
</dbReference>
<feature type="transmembrane region" description="Helical" evidence="17">
    <location>
        <begin position="77"/>
        <end position="96"/>
    </location>
</feature>
<dbReference type="GO" id="GO:0005886">
    <property type="term" value="C:plasma membrane"/>
    <property type="evidence" value="ECO:0007669"/>
    <property type="project" value="TreeGrafter"/>
</dbReference>
<sequence length="386" mass="43610">MGKRKHLHLLDWYILIPFILLSLLGIVMVYSSSTYIAIHSGTTALDFLIKQSIYFVVGLMLMYFFYRLNLSKLRDPVFIKAMFWGITALLVFVLIFSGRVNGAKGWINLGFINLQPEEFLKIVIILYFADYIDAQKTYLYEDYFSVMKPAWGKMIILVLLVLLQPDTGGTAIDLFIILVMSMSTGIKKHRPSNLMFLLFLSYFVMVFMLSHMNLHGSIWTQHYQLQRLVAFVNPFQNVRTSGRQLVNSYYAVSNGGLFGVGLGNSVQKMGYLPEANTDFILSIIAEELGTFTVLIILFLLLVIILKAIRLGKKATNLYDTLLCYGISAYFFIETLINVGAVIGVLPISGVTLPLISYGGSSMLALCICIGILLNVSKREKRYYSEN</sequence>
<keyword evidence="4 17" id="KW-0812">Transmembrane</keyword>
<name>A0A9D9E8G7_9LACO</name>
<dbReference type="Proteomes" id="UP000823614">
    <property type="component" value="Unassembled WGS sequence"/>
</dbReference>
<organism evidence="18 19">
    <name type="scientific">Candidatus Gallilactobacillus intestinavium</name>
    <dbReference type="NCBI Taxonomy" id="2840838"/>
    <lineage>
        <taxon>Bacteria</taxon>
        <taxon>Bacillati</taxon>
        <taxon>Bacillota</taxon>
        <taxon>Bacilli</taxon>
        <taxon>Lactobacillales</taxon>
        <taxon>Lactobacillaceae</taxon>
        <taxon>Lactobacillaceae incertae sedis</taxon>
        <taxon>Candidatus Gallilactobacillus</taxon>
    </lineage>
</organism>
<dbReference type="InterPro" id="IPR018365">
    <property type="entry name" value="Cell_cycle_FtsW-rel_CS"/>
</dbReference>
<dbReference type="EC" id="2.4.99.28" evidence="14"/>
<keyword evidence="7 17" id="KW-1133">Transmembrane helix</keyword>
<keyword evidence="8 17" id="KW-0472">Membrane</keyword>
<evidence type="ECO:0000256" key="13">
    <source>
        <dbReference type="ARBA" id="ARBA00041418"/>
    </source>
</evidence>
<keyword evidence="6" id="KW-0573">Peptidoglycan synthesis</keyword>
<evidence type="ECO:0000256" key="14">
    <source>
        <dbReference type="ARBA" id="ARBA00044770"/>
    </source>
</evidence>
<reference evidence="18" key="1">
    <citation type="submission" date="2020-10" db="EMBL/GenBank/DDBJ databases">
        <authorList>
            <person name="Gilroy R."/>
        </authorList>
    </citation>
    <scope>NUCLEOTIDE SEQUENCE</scope>
    <source>
        <strain evidence="18">C6-149</strain>
    </source>
</reference>
<dbReference type="GO" id="GO:0051301">
    <property type="term" value="P:cell division"/>
    <property type="evidence" value="ECO:0007669"/>
    <property type="project" value="UniProtKB-KW"/>
</dbReference>
<gene>
    <name evidence="18" type="ORF">IAA89_05010</name>
</gene>
<evidence type="ECO:0000256" key="5">
    <source>
        <dbReference type="ARBA" id="ARBA00022960"/>
    </source>
</evidence>